<evidence type="ECO:0000313" key="5">
    <source>
        <dbReference type="EMBL" id="KAA0166454.1"/>
    </source>
</evidence>
<keyword evidence="9" id="KW-1185">Reference proteome</keyword>
<evidence type="ECO:0000313" key="10">
    <source>
        <dbReference type="Proteomes" id="UP000324907"/>
    </source>
</evidence>
<organism evidence="7 8">
    <name type="scientific">Cafeteria roenbergensis</name>
    <name type="common">Marine flagellate</name>
    <dbReference type="NCBI Taxonomy" id="33653"/>
    <lineage>
        <taxon>Eukaryota</taxon>
        <taxon>Sar</taxon>
        <taxon>Stramenopiles</taxon>
        <taxon>Bigyra</taxon>
        <taxon>Opalozoa</taxon>
        <taxon>Bicosoecida</taxon>
        <taxon>Cafeteriaceae</taxon>
        <taxon>Cafeteria</taxon>
    </lineage>
</organism>
<proteinExistence type="inferred from homology"/>
<evidence type="ECO:0000259" key="3">
    <source>
        <dbReference type="Pfam" id="PF00501"/>
    </source>
</evidence>
<dbReference type="Gene3D" id="3.40.50.12780">
    <property type="entry name" value="N-terminal domain of ligase-like"/>
    <property type="match status" value="1"/>
</dbReference>
<gene>
    <name evidence="7" type="ORF">FNF27_00906</name>
    <name evidence="5" type="ORF">FNF28_03095</name>
    <name evidence="4" type="ORF">FNF29_01153</name>
    <name evidence="6" type="ORF">FNF31_00347</name>
</gene>
<dbReference type="Proteomes" id="UP000325113">
    <property type="component" value="Unassembled WGS sequence"/>
</dbReference>
<dbReference type="EMBL" id="VLTL01000039">
    <property type="protein sequence ID" value="KAA0166454.1"/>
    <property type="molecule type" value="Genomic_DNA"/>
</dbReference>
<feature type="domain" description="AMP-dependent synthetase/ligase" evidence="3">
    <location>
        <begin position="68"/>
        <end position="175"/>
    </location>
</feature>
<evidence type="ECO:0000313" key="7">
    <source>
        <dbReference type="EMBL" id="KAA0177734.1"/>
    </source>
</evidence>
<dbReference type="GO" id="GO:0031956">
    <property type="term" value="F:medium-chain fatty acid-CoA ligase activity"/>
    <property type="evidence" value="ECO:0007669"/>
    <property type="project" value="TreeGrafter"/>
</dbReference>
<evidence type="ECO:0000313" key="8">
    <source>
        <dbReference type="Proteomes" id="UP000322899"/>
    </source>
</evidence>
<dbReference type="InterPro" id="IPR042099">
    <property type="entry name" value="ANL_N_sf"/>
</dbReference>
<sequence length="411" mass="44323">MMASSTSRAAKVVQRANARAYHYLHSKPTWQPSLNPRATRGRAATEGLWDRWVPAVEADSRTLQHVMEERMATRPYKEAFHYMRAATPLRWSNEDLRRHAEAVGTGFLDMGYKRSAKLAVWAGNEKEIPPVLLGLGFTGNHMVAIDPDLSVDAVRSILADMDCRGLMFAPRWKNEQRNELMAGIVADIDDGNKHAGRIVRSKELRSLRHLIDLRLQDTPGVITMAQVPVYNPTPSPIPEVKRLIHADWPLFTSVRKAGDSWEAGKTLSTAQALAFASDVNKATGATADSTVLVTAPLHTALAACGGLLGAMESGAKMVLVRGAFDAKATLETLSRQRVTSFIATSEQLAELSELLAADMASAEPKYGAPFLNCVVADEAFAAGGSAPSTFAGASVVTANSSLDAEALSRSA</sequence>
<evidence type="ECO:0000256" key="2">
    <source>
        <dbReference type="ARBA" id="ARBA00022598"/>
    </source>
</evidence>
<dbReference type="EMBL" id="VLTO01000003">
    <property type="protein sequence ID" value="KAA0177734.1"/>
    <property type="molecule type" value="Genomic_DNA"/>
</dbReference>
<keyword evidence="2" id="KW-0436">Ligase</keyword>
<evidence type="ECO:0000313" key="11">
    <source>
        <dbReference type="Proteomes" id="UP000325113"/>
    </source>
</evidence>
<dbReference type="GO" id="GO:0006631">
    <property type="term" value="P:fatty acid metabolic process"/>
    <property type="evidence" value="ECO:0007669"/>
    <property type="project" value="TreeGrafter"/>
</dbReference>
<dbReference type="PANTHER" id="PTHR43201:SF5">
    <property type="entry name" value="MEDIUM-CHAIN ACYL-COA LIGASE ACSF2, MITOCHONDRIAL"/>
    <property type="match status" value="1"/>
</dbReference>
<dbReference type="EMBL" id="VLTN01000004">
    <property type="protein sequence ID" value="KAA0156360.1"/>
    <property type="molecule type" value="Genomic_DNA"/>
</dbReference>
<dbReference type="Pfam" id="PF00501">
    <property type="entry name" value="AMP-binding"/>
    <property type="match status" value="2"/>
</dbReference>
<protein>
    <recommendedName>
        <fullName evidence="3">AMP-dependent synthetase/ligase domain-containing protein</fullName>
    </recommendedName>
</protein>
<dbReference type="InterPro" id="IPR000873">
    <property type="entry name" value="AMP-dep_synth/lig_dom"/>
</dbReference>
<evidence type="ECO:0000313" key="6">
    <source>
        <dbReference type="EMBL" id="KAA0168465.1"/>
    </source>
</evidence>
<evidence type="ECO:0000256" key="1">
    <source>
        <dbReference type="ARBA" id="ARBA00006432"/>
    </source>
</evidence>
<reference evidence="8 9" key="1">
    <citation type="submission" date="2019-07" db="EMBL/GenBank/DDBJ databases">
        <title>Genomes of Cafeteria roenbergensis.</title>
        <authorList>
            <person name="Fischer M.G."/>
            <person name="Hackl T."/>
            <person name="Roman M."/>
        </authorList>
    </citation>
    <scope>NUCLEOTIDE SEQUENCE [LARGE SCALE GENOMIC DNA]</scope>
    <source>
        <strain evidence="4 9">BVI</strain>
        <strain evidence="6 11">Cflag</strain>
        <strain evidence="7 8">E4-10P</strain>
        <strain evidence="5 10">RCC970-E3</strain>
    </source>
</reference>
<comment type="caution">
    <text evidence="7">The sequence shown here is derived from an EMBL/GenBank/DDBJ whole genome shotgun (WGS) entry which is preliminary data.</text>
</comment>
<dbReference type="EMBL" id="VLTM01000002">
    <property type="protein sequence ID" value="KAA0168465.1"/>
    <property type="molecule type" value="Genomic_DNA"/>
</dbReference>
<dbReference type="SUPFAM" id="SSF56801">
    <property type="entry name" value="Acetyl-CoA synthetase-like"/>
    <property type="match status" value="1"/>
</dbReference>
<dbReference type="PANTHER" id="PTHR43201">
    <property type="entry name" value="ACYL-COA SYNTHETASE"/>
    <property type="match status" value="1"/>
</dbReference>
<dbReference type="Proteomes" id="UP000323011">
    <property type="component" value="Unassembled WGS sequence"/>
</dbReference>
<dbReference type="Proteomes" id="UP000324907">
    <property type="component" value="Unassembled WGS sequence"/>
</dbReference>
<dbReference type="Proteomes" id="UP000322899">
    <property type="component" value="Unassembled WGS sequence"/>
</dbReference>
<evidence type="ECO:0000313" key="9">
    <source>
        <dbReference type="Proteomes" id="UP000323011"/>
    </source>
</evidence>
<name>A0A5A8EKD9_CAFRO</name>
<comment type="similarity">
    <text evidence="1">Belongs to the ATP-dependent AMP-binding enzyme family.</text>
</comment>
<dbReference type="AlphaFoldDB" id="A0A5A8EKD9"/>
<dbReference type="OrthoDB" id="10451609at2759"/>
<evidence type="ECO:0000313" key="4">
    <source>
        <dbReference type="EMBL" id="KAA0156360.1"/>
    </source>
</evidence>
<accession>A0A5A8EKD9</accession>
<feature type="domain" description="AMP-dependent synthetase/ligase" evidence="3">
    <location>
        <begin position="267"/>
        <end position="372"/>
    </location>
</feature>